<dbReference type="PANTHER" id="PTHR30346:SF17">
    <property type="entry name" value="LYSR FAMILY TRANSCRIPTIONAL REGULATOR"/>
    <property type="match status" value="1"/>
</dbReference>
<name>A0ABV2Q2M1_9BURK</name>
<accession>A0ABV2Q2M1</accession>
<evidence type="ECO:0000256" key="2">
    <source>
        <dbReference type="ARBA" id="ARBA00023015"/>
    </source>
</evidence>
<keyword evidence="7" id="KW-1185">Reference proteome</keyword>
<dbReference type="InterPro" id="IPR036388">
    <property type="entry name" value="WH-like_DNA-bd_sf"/>
</dbReference>
<dbReference type="Proteomes" id="UP001549320">
    <property type="component" value="Unassembled WGS sequence"/>
</dbReference>
<organism evidence="6 7">
    <name type="scientific">Ottowia thiooxydans</name>
    <dbReference type="NCBI Taxonomy" id="219182"/>
    <lineage>
        <taxon>Bacteria</taxon>
        <taxon>Pseudomonadati</taxon>
        <taxon>Pseudomonadota</taxon>
        <taxon>Betaproteobacteria</taxon>
        <taxon>Burkholderiales</taxon>
        <taxon>Comamonadaceae</taxon>
        <taxon>Ottowia</taxon>
    </lineage>
</organism>
<sequence>MLSQNGITMDLRQLRQFVVLATELNYRKAAERLNMTQPPLSIAIKRLESDIGVQLFERDRLGVRLTMAGGVFLSEAKRLLDGADAAIKATRDADQGRVGSLRVCSVPSASLELLPGLLHRFAANFPSVRLHLSSGSTVGILGELQRGELDAAFLVPPSSGVPGIELLALPRQDLVLAVPSTHPLARRDTVKLSELGEETLVTLAHSDSPGFAGEVMALCRSEGFYPKALQESSHALITLPLIAAGLGVAIVPKASRRIAVDHVSFVSLTDSDNQALTYPLALATPSKSGNPAVPWFVDTARDLLLRRS</sequence>
<keyword evidence="4" id="KW-0804">Transcription</keyword>
<evidence type="ECO:0000256" key="3">
    <source>
        <dbReference type="ARBA" id="ARBA00023125"/>
    </source>
</evidence>
<gene>
    <name evidence="6" type="ORF">ABIE13_000373</name>
</gene>
<dbReference type="PRINTS" id="PR00039">
    <property type="entry name" value="HTHLYSR"/>
</dbReference>
<reference evidence="6 7" key="1">
    <citation type="submission" date="2024-06" db="EMBL/GenBank/DDBJ databases">
        <title>Sorghum-associated microbial communities from plants grown in Nebraska, USA.</title>
        <authorList>
            <person name="Schachtman D."/>
        </authorList>
    </citation>
    <scope>NUCLEOTIDE SEQUENCE [LARGE SCALE GENOMIC DNA]</scope>
    <source>
        <strain evidence="6 7">2709</strain>
    </source>
</reference>
<comment type="similarity">
    <text evidence="1">Belongs to the LysR transcriptional regulatory family.</text>
</comment>
<dbReference type="Gene3D" id="1.10.10.10">
    <property type="entry name" value="Winged helix-like DNA-binding domain superfamily/Winged helix DNA-binding domain"/>
    <property type="match status" value="1"/>
</dbReference>
<feature type="domain" description="HTH lysR-type" evidence="5">
    <location>
        <begin position="9"/>
        <end position="66"/>
    </location>
</feature>
<evidence type="ECO:0000259" key="5">
    <source>
        <dbReference type="PROSITE" id="PS50931"/>
    </source>
</evidence>
<dbReference type="PANTHER" id="PTHR30346">
    <property type="entry name" value="TRANSCRIPTIONAL DUAL REGULATOR HCAR-RELATED"/>
    <property type="match status" value="1"/>
</dbReference>
<dbReference type="InterPro" id="IPR036390">
    <property type="entry name" value="WH_DNA-bd_sf"/>
</dbReference>
<proteinExistence type="inferred from homology"/>
<evidence type="ECO:0000313" key="7">
    <source>
        <dbReference type="Proteomes" id="UP001549320"/>
    </source>
</evidence>
<dbReference type="SUPFAM" id="SSF46785">
    <property type="entry name" value="Winged helix' DNA-binding domain"/>
    <property type="match status" value="1"/>
</dbReference>
<dbReference type="Pfam" id="PF03466">
    <property type="entry name" value="LysR_substrate"/>
    <property type="match status" value="1"/>
</dbReference>
<dbReference type="SUPFAM" id="SSF53850">
    <property type="entry name" value="Periplasmic binding protein-like II"/>
    <property type="match status" value="1"/>
</dbReference>
<evidence type="ECO:0000256" key="1">
    <source>
        <dbReference type="ARBA" id="ARBA00009437"/>
    </source>
</evidence>
<keyword evidence="2" id="KW-0805">Transcription regulation</keyword>
<evidence type="ECO:0000256" key="4">
    <source>
        <dbReference type="ARBA" id="ARBA00023163"/>
    </source>
</evidence>
<dbReference type="InterPro" id="IPR000847">
    <property type="entry name" value="LysR_HTH_N"/>
</dbReference>
<dbReference type="EMBL" id="JBEPSH010000001">
    <property type="protein sequence ID" value="MET4575276.1"/>
    <property type="molecule type" value="Genomic_DNA"/>
</dbReference>
<comment type="caution">
    <text evidence="6">The sequence shown here is derived from an EMBL/GenBank/DDBJ whole genome shotgun (WGS) entry which is preliminary data.</text>
</comment>
<dbReference type="Gene3D" id="3.40.190.10">
    <property type="entry name" value="Periplasmic binding protein-like II"/>
    <property type="match status" value="2"/>
</dbReference>
<protein>
    <submittedName>
        <fullName evidence="6">DNA-binding transcriptional LysR family regulator</fullName>
    </submittedName>
</protein>
<keyword evidence="3 6" id="KW-0238">DNA-binding</keyword>
<evidence type="ECO:0000313" key="6">
    <source>
        <dbReference type="EMBL" id="MET4575276.1"/>
    </source>
</evidence>
<dbReference type="CDD" id="cd08414">
    <property type="entry name" value="PBP2_LTTR_aromatics_like"/>
    <property type="match status" value="1"/>
</dbReference>
<dbReference type="GO" id="GO:0003677">
    <property type="term" value="F:DNA binding"/>
    <property type="evidence" value="ECO:0007669"/>
    <property type="project" value="UniProtKB-KW"/>
</dbReference>
<dbReference type="Pfam" id="PF00126">
    <property type="entry name" value="HTH_1"/>
    <property type="match status" value="1"/>
</dbReference>
<dbReference type="PROSITE" id="PS50931">
    <property type="entry name" value="HTH_LYSR"/>
    <property type="match status" value="1"/>
</dbReference>
<dbReference type="InterPro" id="IPR005119">
    <property type="entry name" value="LysR_subst-bd"/>
</dbReference>